<dbReference type="Proteomes" id="UP000322699">
    <property type="component" value="Unassembled WGS sequence"/>
</dbReference>
<organism evidence="1 2">
    <name type="scientific">Rubripirellula obstinata</name>
    <dbReference type="NCBI Taxonomy" id="406547"/>
    <lineage>
        <taxon>Bacteria</taxon>
        <taxon>Pseudomonadati</taxon>
        <taxon>Planctomycetota</taxon>
        <taxon>Planctomycetia</taxon>
        <taxon>Pirellulales</taxon>
        <taxon>Pirellulaceae</taxon>
        <taxon>Rubripirellula</taxon>
    </lineage>
</organism>
<dbReference type="EMBL" id="VRLW01000001">
    <property type="protein sequence ID" value="KAA1259993.1"/>
    <property type="molecule type" value="Genomic_DNA"/>
</dbReference>
<protein>
    <recommendedName>
        <fullName evidence="3">Inner membrane protein YebE</fullName>
    </recommendedName>
</protein>
<dbReference type="AlphaFoldDB" id="A0A5B1CKR9"/>
<dbReference type="SUPFAM" id="SSF158682">
    <property type="entry name" value="TerB-like"/>
    <property type="match status" value="1"/>
</dbReference>
<reference evidence="1 2" key="1">
    <citation type="submission" date="2019-08" db="EMBL/GenBank/DDBJ databases">
        <title>Deep-cultivation of Planctomycetes and their phenomic and genomic characterization uncovers novel biology.</title>
        <authorList>
            <person name="Wiegand S."/>
            <person name="Jogler M."/>
            <person name="Boedeker C."/>
            <person name="Pinto D."/>
            <person name="Vollmers J."/>
            <person name="Rivas-Marin E."/>
            <person name="Kohn T."/>
            <person name="Peeters S.H."/>
            <person name="Heuer A."/>
            <person name="Rast P."/>
            <person name="Oberbeckmann S."/>
            <person name="Bunk B."/>
            <person name="Jeske O."/>
            <person name="Meyerdierks A."/>
            <person name="Storesund J.E."/>
            <person name="Kallscheuer N."/>
            <person name="Luecker S."/>
            <person name="Lage O.M."/>
            <person name="Pohl T."/>
            <person name="Merkel B.J."/>
            <person name="Hornburger P."/>
            <person name="Mueller R.-W."/>
            <person name="Bruemmer F."/>
            <person name="Labrenz M."/>
            <person name="Spormann A.M."/>
            <person name="Op Den Camp H."/>
            <person name="Overmann J."/>
            <person name="Amann R."/>
            <person name="Jetten M.S.M."/>
            <person name="Mascher T."/>
            <person name="Medema M.H."/>
            <person name="Devos D.P."/>
            <person name="Kaster A.-K."/>
            <person name="Ovreas L."/>
            <person name="Rohde M."/>
            <person name="Galperin M.Y."/>
            <person name="Jogler C."/>
        </authorList>
    </citation>
    <scope>NUCLEOTIDE SEQUENCE [LARGE SCALE GENOMIC DNA]</scope>
    <source>
        <strain evidence="1 2">LF1</strain>
    </source>
</reference>
<sequence>MDAARILGGLLANRTGRAPGNGQILGQVLGGVAAITQAANQGNRFPPSHHQPFEHLVRDSVQRHHHRGGRFPQAADQWIRNQPVKRVPVPHHDHGQHHSGCNFNQRGELLITAMVMAAQADGQLDQAEQDRIIQELQPLDRNETNFLRRQFKTRHNMEAFVHEIPNGMEYEVYSISLMAINLDTNAEARYLRALGECMRLQPQEVNSIHHRMGAPLLY</sequence>
<dbReference type="InterPro" id="IPR007486">
    <property type="entry name" value="YebE"/>
</dbReference>
<dbReference type="InterPro" id="IPR029024">
    <property type="entry name" value="TerB-like"/>
</dbReference>
<name>A0A5B1CKR9_9BACT</name>
<evidence type="ECO:0000313" key="2">
    <source>
        <dbReference type="Proteomes" id="UP000322699"/>
    </source>
</evidence>
<dbReference type="Pfam" id="PF04391">
    <property type="entry name" value="DUF533"/>
    <property type="match status" value="1"/>
</dbReference>
<keyword evidence="2" id="KW-1185">Reference proteome</keyword>
<evidence type="ECO:0000313" key="1">
    <source>
        <dbReference type="EMBL" id="KAA1259993.1"/>
    </source>
</evidence>
<gene>
    <name evidence="1" type="ORF">LF1_25310</name>
</gene>
<comment type="caution">
    <text evidence="1">The sequence shown here is derived from an EMBL/GenBank/DDBJ whole genome shotgun (WGS) entry which is preliminary data.</text>
</comment>
<dbReference type="OrthoDB" id="7866618at2"/>
<proteinExistence type="predicted"/>
<dbReference type="RefSeq" id="WP_084422793.1">
    <property type="nucleotide sequence ID" value="NZ_LWSK01000082.1"/>
</dbReference>
<dbReference type="CDD" id="cd07178">
    <property type="entry name" value="terB_like_YebE"/>
    <property type="match status" value="1"/>
</dbReference>
<accession>A0A5B1CKR9</accession>
<evidence type="ECO:0008006" key="3">
    <source>
        <dbReference type="Google" id="ProtNLM"/>
    </source>
</evidence>